<protein>
    <recommendedName>
        <fullName evidence="3">Transposase Tc1-like domain-containing protein</fullName>
    </recommendedName>
</protein>
<evidence type="ECO:0000313" key="2">
    <source>
        <dbReference type="Proteomes" id="UP000001038"/>
    </source>
</evidence>
<accession>A0A3B3IF34</accession>
<dbReference type="GO" id="GO:0003676">
    <property type="term" value="F:nucleic acid binding"/>
    <property type="evidence" value="ECO:0007669"/>
    <property type="project" value="InterPro"/>
</dbReference>
<name>A0A3B3IF34_ORYLA</name>
<dbReference type="AlphaFoldDB" id="A0A3B3IF34"/>
<organism evidence="1 2">
    <name type="scientific">Oryzias latipes</name>
    <name type="common">Japanese rice fish</name>
    <name type="synonym">Japanese killifish</name>
    <dbReference type="NCBI Taxonomy" id="8090"/>
    <lineage>
        <taxon>Eukaryota</taxon>
        <taxon>Metazoa</taxon>
        <taxon>Chordata</taxon>
        <taxon>Craniata</taxon>
        <taxon>Vertebrata</taxon>
        <taxon>Euteleostomi</taxon>
        <taxon>Actinopterygii</taxon>
        <taxon>Neopterygii</taxon>
        <taxon>Teleostei</taxon>
        <taxon>Neoteleostei</taxon>
        <taxon>Acanthomorphata</taxon>
        <taxon>Ovalentaria</taxon>
        <taxon>Atherinomorphae</taxon>
        <taxon>Beloniformes</taxon>
        <taxon>Adrianichthyidae</taxon>
        <taxon>Oryziinae</taxon>
        <taxon>Oryzias</taxon>
    </lineage>
</organism>
<reference evidence="1" key="3">
    <citation type="submission" date="2025-09" db="UniProtKB">
        <authorList>
            <consortium name="Ensembl"/>
        </authorList>
    </citation>
    <scope>IDENTIFICATION</scope>
    <source>
        <strain evidence="1">Hd-rR</strain>
    </source>
</reference>
<reference evidence="1" key="2">
    <citation type="submission" date="2025-08" db="UniProtKB">
        <authorList>
            <consortium name="Ensembl"/>
        </authorList>
    </citation>
    <scope>IDENTIFICATION</scope>
    <source>
        <strain evidence="1">Hd-rR</strain>
    </source>
</reference>
<dbReference type="InParanoid" id="A0A3B3IF34"/>
<proteinExistence type="predicted"/>
<dbReference type="Gene3D" id="3.30.420.10">
    <property type="entry name" value="Ribonuclease H-like superfamily/Ribonuclease H"/>
    <property type="match status" value="1"/>
</dbReference>
<sequence>MDLMPAHITHAFTNPAAAAHIQTNVITRLASRHRSTGRICDRTSSGAQYLRTYMQARLCNVRGTRVSRQTLSNQLHESDLNARHHHECLQWAQDHVTWTIQQLPTFCSLMNVRSPCREKGGRQHCWRRQGEHYAEVNMVPRVCSGGEGATTFSTNIKYYPFCAKSICKV</sequence>
<keyword evidence="2" id="KW-1185">Reference proteome</keyword>
<dbReference type="STRING" id="8090.ENSORLP00000042521"/>
<evidence type="ECO:0008006" key="3">
    <source>
        <dbReference type="Google" id="ProtNLM"/>
    </source>
</evidence>
<evidence type="ECO:0000313" key="1">
    <source>
        <dbReference type="Ensembl" id="ENSORLP00000042521.1"/>
    </source>
</evidence>
<dbReference type="Ensembl" id="ENSORLT00000045854.1">
    <property type="protein sequence ID" value="ENSORLP00000042521.1"/>
    <property type="gene ID" value="ENSORLG00000023020.1"/>
</dbReference>
<reference evidence="1 2" key="1">
    <citation type="journal article" date="2007" name="Nature">
        <title>The medaka draft genome and insights into vertebrate genome evolution.</title>
        <authorList>
            <person name="Kasahara M."/>
            <person name="Naruse K."/>
            <person name="Sasaki S."/>
            <person name="Nakatani Y."/>
            <person name="Qu W."/>
            <person name="Ahsan B."/>
            <person name="Yamada T."/>
            <person name="Nagayasu Y."/>
            <person name="Doi K."/>
            <person name="Kasai Y."/>
            <person name="Jindo T."/>
            <person name="Kobayashi D."/>
            <person name="Shimada A."/>
            <person name="Toyoda A."/>
            <person name="Kuroki Y."/>
            <person name="Fujiyama A."/>
            <person name="Sasaki T."/>
            <person name="Shimizu A."/>
            <person name="Asakawa S."/>
            <person name="Shimizu N."/>
            <person name="Hashimoto S."/>
            <person name="Yang J."/>
            <person name="Lee Y."/>
            <person name="Matsushima K."/>
            <person name="Sugano S."/>
            <person name="Sakaizumi M."/>
            <person name="Narita T."/>
            <person name="Ohishi K."/>
            <person name="Haga S."/>
            <person name="Ohta F."/>
            <person name="Nomoto H."/>
            <person name="Nogata K."/>
            <person name="Morishita T."/>
            <person name="Endo T."/>
            <person name="Shin-I T."/>
            <person name="Takeda H."/>
            <person name="Morishita S."/>
            <person name="Kohara Y."/>
        </authorList>
    </citation>
    <scope>NUCLEOTIDE SEQUENCE [LARGE SCALE GENOMIC DNA]</scope>
    <source>
        <strain evidence="1 2">Hd-rR</strain>
    </source>
</reference>
<dbReference type="InterPro" id="IPR036397">
    <property type="entry name" value="RNaseH_sf"/>
</dbReference>
<dbReference type="Proteomes" id="UP000001038">
    <property type="component" value="Chromosome 4"/>
</dbReference>